<keyword evidence="3" id="KW-1185">Reference proteome</keyword>
<dbReference type="EMBL" id="CYKH01002096">
    <property type="protein sequence ID" value="CUG92945.1"/>
    <property type="molecule type" value="Genomic_DNA"/>
</dbReference>
<feature type="compositionally biased region" description="Low complexity" evidence="1">
    <location>
        <begin position="610"/>
        <end position="623"/>
    </location>
</feature>
<reference evidence="3" key="1">
    <citation type="submission" date="2015-09" db="EMBL/GenBank/DDBJ databases">
        <authorList>
            <consortium name="Pathogen Informatics"/>
        </authorList>
    </citation>
    <scope>NUCLEOTIDE SEQUENCE [LARGE SCALE GENOMIC DNA]</scope>
    <source>
        <strain evidence="3">Lake Konstanz</strain>
    </source>
</reference>
<dbReference type="Proteomes" id="UP000051952">
    <property type="component" value="Unassembled WGS sequence"/>
</dbReference>
<dbReference type="AlphaFoldDB" id="A0A0S4JN76"/>
<evidence type="ECO:0000256" key="1">
    <source>
        <dbReference type="SAM" id="MobiDB-lite"/>
    </source>
</evidence>
<evidence type="ECO:0000313" key="3">
    <source>
        <dbReference type="Proteomes" id="UP000051952"/>
    </source>
</evidence>
<proteinExistence type="predicted"/>
<dbReference type="OrthoDB" id="272226at2759"/>
<sequence>MIVRWSSRCNLLNSVRLRHSPLSLSMRYALTDAQAAILDHSLRQLLHTSPCLITQITRGLPDTAVDILDDLDGSLLDYLKRNRKFVVRQTSLDNKVGGANANLVSLAPSEAVTTIHGDARKIAIVVHDIIASSATAHLVGQGMAISKIFDLLNTGQRKQLCKVGTLNVLAQSYENVFELSADGKYVRLVDERTPVRPSETFNAINSASQSSAAAAAAARKSSNSNNNNNVSAVPIAPAAPQSNALPSTHSRTSSHRNPAAVAATAMNVPLSDKIVAIVNVLVASVPFDSYITLDELLQHAPTRIRFEQMLSVDTNNVPHSVVDHPLHTKIVRLLESVPSTALDCRIFDEHNPRMIFLRVIGNLKDATLNCRPDIEVGDPLELRKSALPHTWILLEAILKKYEAALGVEEINTWFRNSFSTTIAAPTGTQLQLLLTSSAALSSTLTQPSPQSVEQLPPLELNSLCMLCAQLDALISDIPQLAPARSTLSVSSGGGEGGGGNCVDDSYRPFALLICDRLPHLFDVNWPTYEVRIRREIMAAWWALKTSPPVVGVAPPSSLSSLSEDEQQQSSPVEVSLKSVLQLVMASPQLRTLSNSTLDTSTTPVQRALRQTRSVSSRSSTNTSKILSGGATTAAVFCPTTLTIDNLRGNLFPSAVADSVISVFGSIETFARYHSSEFFIRTSAGTPLSAPLPPDVDPRNSNNDAATGGVCEDDKHRFIWSADQVVSKRSHEVEQHIAESVKDDNILPRDVGGLHKSSKAALSWSDNTVAQVLFNTLPSLEEDHPVLWRKHLRYLQNTYTTTIPHHVLHRNYSTQFFFDRPHLFEVFELIHGSGGGRFLVARRGTTPPPFGIHPKHCRTLEEAIKQLAVVSVGGVTLEESMNSLSSEARTLVKRYGGSEEIALALPMWFEVRASLITYIGGQDNNNASSGSTTLAAAMDDD</sequence>
<protein>
    <submittedName>
        <fullName evidence="2">Uncharacterized protein</fullName>
    </submittedName>
</protein>
<feature type="region of interest" description="Disordered" evidence="1">
    <location>
        <begin position="239"/>
        <end position="258"/>
    </location>
</feature>
<feature type="region of interest" description="Disordered" evidence="1">
    <location>
        <begin position="594"/>
        <end position="623"/>
    </location>
</feature>
<accession>A0A0S4JN76</accession>
<gene>
    <name evidence="2" type="ORF">BSAL_39955</name>
</gene>
<organism evidence="2 3">
    <name type="scientific">Bodo saltans</name>
    <name type="common">Flagellated protozoan</name>
    <dbReference type="NCBI Taxonomy" id="75058"/>
    <lineage>
        <taxon>Eukaryota</taxon>
        <taxon>Discoba</taxon>
        <taxon>Euglenozoa</taxon>
        <taxon>Kinetoplastea</taxon>
        <taxon>Metakinetoplastina</taxon>
        <taxon>Eubodonida</taxon>
        <taxon>Bodonidae</taxon>
        <taxon>Bodo</taxon>
    </lineage>
</organism>
<name>A0A0S4JN76_BODSA</name>
<evidence type="ECO:0000313" key="2">
    <source>
        <dbReference type="EMBL" id="CUG92945.1"/>
    </source>
</evidence>
<feature type="region of interest" description="Disordered" evidence="1">
    <location>
        <begin position="215"/>
        <end position="234"/>
    </location>
</feature>
<dbReference type="VEuPathDB" id="TriTrypDB:BSAL_39955"/>